<dbReference type="Pfam" id="PF14226">
    <property type="entry name" value="DIOX_N"/>
    <property type="match status" value="1"/>
</dbReference>
<accession>A0AAW1X4Y7</accession>
<keyword evidence="5 6" id="KW-0408">Iron</keyword>
<dbReference type="PANTHER" id="PTHR10209">
    <property type="entry name" value="OXIDOREDUCTASE, 2OG-FE II OXYGENASE FAMILY PROTEIN"/>
    <property type="match status" value="1"/>
</dbReference>
<evidence type="ECO:0000256" key="2">
    <source>
        <dbReference type="ARBA" id="ARBA00008056"/>
    </source>
</evidence>
<dbReference type="AlphaFoldDB" id="A0AAW1X4Y7"/>
<comment type="caution">
    <text evidence="8">The sequence shown here is derived from an EMBL/GenBank/DDBJ whole genome shotgun (WGS) entry which is preliminary data.</text>
</comment>
<evidence type="ECO:0000259" key="7">
    <source>
        <dbReference type="PROSITE" id="PS51471"/>
    </source>
</evidence>
<gene>
    <name evidence="8" type="ORF">M0R45_018374</name>
</gene>
<dbReference type="EMBL" id="JBEDUW010000004">
    <property type="protein sequence ID" value="KAK9931079.1"/>
    <property type="molecule type" value="Genomic_DNA"/>
</dbReference>
<evidence type="ECO:0000256" key="6">
    <source>
        <dbReference type="RuleBase" id="RU003682"/>
    </source>
</evidence>
<dbReference type="InterPro" id="IPR027443">
    <property type="entry name" value="IPNS-like_sf"/>
</dbReference>
<dbReference type="FunFam" id="2.60.120.330:FF:000005">
    <property type="entry name" value="1-aminocyclopropane-1-carboxylate oxidase homolog 1"/>
    <property type="match status" value="1"/>
</dbReference>
<evidence type="ECO:0000256" key="4">
    <source>
        <dbReference type="ARBA" id="ARBA00023002"/>
    </source>
</evidence>
<dbReference type="InterPro" id="IPR044861">
    <property type="entry name" value="IPNS-like_FE2OG_OXY"/>
</dbReference>
<dbReference type="InterPro" id="IPR005123">
    <property type="entry name" value="Oxoglu/Fe-dep_dioxygenase_dom"/>
</dbReference>
<dbReference type="PROSITE" id="PS51471">
    <property type="entry name" value="FE2OG_OXY"/>
    <property type="match status" value="1"/>
</dbReference>
<dbReference type="Gene3D" id="2.60.120.330">
    <property type="entry name" value="B-lactam Antibiotic, Isopenicillin N Synthase, Chain"/>
    <property type="match status" value="1"/>
</dbReference>
<name>A0AAW1X4Y7_RUBAR</name>
<protein>
    <recommendedName>
        <fullName evidence="7">Fe2OG dioxygenase domain-containing protein</fullName>
    </recommendedName>
</protein>
<evidence type="ECO:0000256" key="1">
    <source>
        <dbReference type="ARBA" id="ARBA00001962"/>
    </source>
</evidence>
<comment type="similarity">
    <text evidence="2 6">Belongs to the iron/ascorbate-dependent oxidoreductase family.</text>
</comment>
<reference evidence="8 9" key="1">
    <citation type="journal article" date="2023" name="G3 (Bethesda)">
        <title>A chromosome-length genome assembly and annotation of blackberry (Rubus argutus, cv. 'Hillquist').</title>
        <authorList>
            <person name="Bruna T."/>
            <person name="Aryal R."/>
            <person name="Dudchenko O."/>
            <person name="Sargent D.J."/>
            <person name="Mead D."/>
            <person name="Buti M."/>
            <person name="Cavallini A."/>
            <person name="Hytonen T."/>
            <person name="Andres J."/>
            <person name="Pham M."/>
            <person name="Weisz D."/>
            <person name="Mascagni F."/>
            <person name="Usai G."/>
            <person name="Natali L."/>
            <person name="Bassil N."/>
            <person name="Fernandez G.E."/>
            <person name="Lomsadze A."/>
            <person name="Armour M."/>
            <person name="Olukolu B."/>
            <person name="Poorten T."/>
            <person name="Britton C."/>
            <person name="Davik J."/>
            <person name="Ashrafi H."/>
            <person name="Aiden E.L."/>
            <person name="Borodovsky M."/>
            <person name="Worthington M."/>
        </authorList>
    </citation>
    <scope>NUCLEOTIDE SEQUENCE [LARGE SCALE GENOMIC DNA]</scope>
    <source>
        <strain evidence="8">PI 553951</strain>
    </source>
</reference>
<dbReference type="InterPro" id="IPR026992">
    <property type="entry name" value="DIOX_N"/>
</dbReference>
<evidence type="ECO:0000256" key="5">
    <source>
        <dbReference type="ARBA" id="ARBA00023004"/>
    </source>
</evidence>
<dbReference type="GO" id="GO:0051213">
    <property type="term" value="F:dioxygenase activity"/>
    <property type="evidence" value="ECO:0007669"/>
    <property type="project" value="UniProtKB-ARBA"/>
</dbReference>
<keyword evidence="3 6" id="KW-0479">Metal-binding</keyword>
<evidence type="ECO:0000313" key="8">
    <source>
        <dbReference type="EMBL" id="KAK9931079.1"/>
    </source>
</evidence>
<dbReference type="PANTHER" id="PTHR10209:SF123">
    <property type="entry name" value="FE2OG DIOXYGENASE DOMAIN-CONTAINING PROTEIN"/>
    <property type="match status" value="1"/>
</dbReference>
<proteinExistence type="inferred from homology"/>
<sequence>MGDTSNRASELKAFDDTKAGVKGLVDAGLTKIPRIFHSRSQPSVDQREGSDGDAEFSIPVIDLQGIVHGDSALRSEVIEKVRYACEKWGFFQVVNHGIPLNVLDGIIRGIREFHEQDSELKKEFYTNSISGKKVYYHSNFDLYQSSSADWRDTFGCFMVPNPPKPEELPSVCREIVIEYSKNVMALGLTLFEILSEALGLSPNHLKDMNCAEGLILKGQYYPACPEPELTLGTSKHTDGSFITILLQDQVGGLQVLYENQWVNVPPMHGALVVNVGDLLQLITNDKFISVAHRVRAKNVGPRTSVASFFRSEGNSTGFGPIKELLSEENPQIYQEVNMKDYVKYHYSQGKEISPLVHFKL</sequence>
<dbReference type="Proteomes" id="UP001457282">
    <property type="component" value="Unassembled WGS sequence"/>
</dbReference>
<evidence type="ECO:0000256" key="3">
    <source>
        <dbReference type="ARBA" id="ARBA00022723"/>
    </source>
</evidence>
<comment type="cofactor">
    <cofactor evidence="1">
        <name>Fe cation</name>
        <dbReference type="ChEBI" id="CHEBI:24875"/>
    </cofactor>
</comment>
<organism evidence="8 9">
    <name type="scientific">Rubus argutus</name>
    <name type="common">Southern blackberry</name>
    <dbReference type="NCBI Taxonomy" id="59490"/>
    <lineage>
        <taxon>Eukaryota</taxon>
        <taxon>Viridiplantae</taxon>
        <taxon>Streptophyta</taxon>
        <taxon>Embryophyta</taxon>
        <taxon>Tracheophyta</taxon>
        <taxon>Spermatophyta</taxon>
        <taxon>Magnoliopsida</taxon>
        <taxon>eudicotyledons</taxon>
        <taxon>Gunneridae</taxon>
        <taxon>Pentapetalae</taxon>
        <taxon>rosids</taxon>
        <taxon>fabids</taxon>
        <taxon>Rosales</taxon>
        <taxon>Rosaceae</taxon>
        <taxon>Rosoideae</taxon>
        <taxon>Rosoideae incertae sedis</taxon>
        <taxon>Rubus</taxon>
    </lineage>
</organism>
<feature type="domain" description="Fe2OG dioxygenase" evidence="7">
    <location>
        <begin position="210"/>
        <end position="311"/>
    </location>
</feature>
<evidence type="ECO:0000313" key="9">
    <source>
        <dbReference type="Proteomes" id="UP001457282"/>
    </source>
</evidence>
<dbReference type="Pfam" id="PF03171">
    <property type="entry name" value="2OG-FeII_Oxy"/>
    <property type="match status" value="1"/>
</dbReference>
<dbReference type="SUPFAM" id="SSF51197">
    <property type="entry name" value="Clavaminate synthase-like"/>
    <property type="match status" value="1"/>
</dbReference>
<keyword evidence="9" id="KW-1185">Reference proteome</keyword>
<keyword evidence="4 6" id="KW-0560">Oxidoreductase</keyword>
<dbReference type="GO" id="GO:0046872">
    <property type="term" value="F:metal ion binding"/>
    <property type="evidence" value="ECO:0007669"/>
    <property type="project" value="UniProtKB-KW"/>
</dbReference>